<evidence type="ECO:0000259" key="1">
    <source>
        <dbReference type="Pfam" id="PF03732"/>
    </source>
</evidence>
<feature type="domain" description="Retrotransposon gag" evidence="1">
    <location>
        <begin position="2"/>
        <end position="53"/>
    </location>
</feature>
<name>A0AA38KU72_TAXCH</name>
<keyword evidence="3" id="KW-1185">Reference proteome</keyword>
<evidence type="ECO:0000313" key="2">
    <source>
        <dbReference type="EMBL" id="KAH9308736.1"/>
    </source>
</evidence>
<feature type="non-terminal residue" evidence="2">
    <location>
        <position position="54"/>
    </location>
</feature>
<dbReference type="PANTHER" id="PTHR33223:SF6">
    <property type="entry name" value="CCHC-TYPE DOMAIN-CONTAINING PROTEIN"/>
    <property type="match status" value="1"/>
</dbReference>
<dbReference type="EMBL" id="JAHRHJ020000007">
    <property type="protein sequence ID" value="KAH9308736.1"/>
    <property type="molecule type" value="Genomic_DNA"/>
</dbReference>
<gene>
    <name evidence="2" type="ORF">KI387_036647</name>
</gene>
<dbReference type="InterPro" id="IPR005162">
    <property type="entry name" value="Retrotrans_gag_dom"/>
</dbReference>
<comment type="caution">
    <text evidence="2">The sequence shown here is derived from an EMBL/GenBank/DDBJ whole genome shotgun (WGS) entry which is preliminary data.</text>
</comment>
<dbReference type="PANTHER" id="PTHR33223">
    <property type="entry name" value="CCHC-TYPE DOMAIN-CONTAINING PROTEIN"/>
    <property type="match status" value="1"/>
</dbReference>
<dbReference type="Proteomes" id="UP000824469">
    <property type="component" value="Unassembled WGS sequence"/>
</dbReference>
<dbReference type="AlphaFoldDB" id="A0AA38KU72"/>
<reference evidence="2 3" key="1">
    <citation type="journal article" date="2021" name="Nat. Plants">
        <title>The Taxus genome provides insights into paclitaxel biosynthesis.</title>
        <authorList>
            <person name="Xiong X."/>
            <person name="Gou J."/>
            <person name="Liao Q."/>
            <person name="Li Y."/>
            <person name="Zhou Q."/>
            <person name="Bi G."/>
            <person name="Li C."/>
            <person name="Du R."/>
            <person name="Wang X."/>
            <person name="Sun T."/>
            <person name="Guo L."/>
            <person name="Liang H."/>
            <person name="Lu P."/>
            <person name="Wu Y."/>
            <person name="Zhang Z."/>
            <person name="Ro D.K."/>
            <person name="Shang Y."/>
            <person name="Huang S."/>
            <person name="Yan J."/>
        </authorList>
    </citation>
    <scope>NUCLEOTIDE SEQUENCE [LARGE SCALE GENOMIC DNA]</scope>
    <source>
        <strain evidence="2">Ta-2019</strain>
    </source>
</reference>
<accession>A0AA38KU72</accession>
<sequence>MRWFMGLSPNSIHNWEEMEQAFLDKYQDYCKVRDRKEEIFRIQQKEDESVENYL</sequence>
<evidence type="ECO:0000313" key="3">
    <source>
        <dbReference type="Proteomes" id="UP000824469"/>
    </source>
</evidence>
<proteinExistence type="predicted"/>
<organism evidence="2 3">
    <name type="scientific">Taxus chinensis</name>
    <name type="common">Chinese yew</name>
    <name type="synonym">Taxus wallichiana var. chinensis</name>
    <dbReference type="NCBI Taxonomy" id="29808"/>
    <lineage>
        <taxon>Eukaryota</taxon>
        <taxon>Viridiplantae</taxon>
        <taxon>Streptophyta</taxon>
        <taxon>Embryophyta</taxon>
        <taxon>Tracheophyta</taxon>
        <taxon>Spermatophyta</taxon>
        <taxon>Pinopsida</taxon>
        <taxon>Pinidae</taxon>
        <taxon>Conifers II</taxon>
        <taxon>Cupressales</taxon>
        <taxon>Taxaceae</taxon>
        <taxon>Taxus</taxon>
    </lineage>
</organism>
<dbReference type="Pfam" id="PF03732">
    <property type="entry name" value="Retrotrans_gag"/>
    <property type="match status" value="1"/>
</dbReference>
<protein>
    <recommendedName>
        <fullName evidence="1">Retrotransposon gag domain-containing protein</fullName>
    </recommendedName>
</protein>